<dbReference type="InterPro" id="IPR017884">
    <property type="entry name" value="SANT_dom"/>
</dbReference>
<protein>
    <recommendedName>
        <fullName evidence="12">MYB transcription factor</fullName>
    </recommendedName>
</protein>
<dbReference type="Pfam" id="PF24904">
    <property type="entry name" value="RVE6"/>
    <property type="match status" value="1"/>
</dbReference>
<feature type="region of interest" description="Disordered" evidence="6">
    <location>
        <begin position="23"/>
        <end position="57"/>
    </location>
</feature>
<evidence type="ECO:0000259" key="7">
    <source>
        <dbReference type="PROSITE" id="PS50090"/>
    </source>
</evidence>
<dbReference type="GO" id="GO:0003677">
    <property type="term" value="F:DNA binding"/>
    <property type="evidence" value="ECO:0007669"/>
    <property type="project" value="UniProtKB-KW"/>
</dbReference>
<feature type="domain" description="HTH myb-type" evidence="9">
    <location>
        <begin position="58"/>
        <end position="112"/>
    </location>
</feature>
<dbReference type="InterPro" id="IPR009057">
    <property type="entry name" value="Homeodomain-like_sf"/>
</dbReference>
<reference evidence="10 11" key="1">
    <citation type="submission" date="2024-01" db="EMBL/GenBank/DDBJ databases">
        <title>The genomes of 5 underutilized Papilionoideae crops provide insights into root nodulation and disease resistance.</title>
        <authorList>
            <person name="Yuan L."/>
        </authorList>
    </citation>
    <scope>NUCLEOTIDE SEQUENCE [LARGE SCALE GENOMIC DNA]</scope>
    <source>
        <strain evidence="10">LY-2023</strain>
        <tissue evidence="10">Leaf</tissue>
    </source>
</reference>
<evidence type="ECO:0000256" key="6">
    <source>
        <dbReference type="SAM" id="MobiDB-lite"/>
    </source>
</evidence>
<dbReference type="EMBL" id="JAYKXN010000004">
    <property type="protein sequence ID" value="KAK7292723.1"/>
    <property type="molecule type" value="Genomic_DNA"/>
</dbReference>
<comment type="subcellular location">
    <subcellularLocation>
        <location evidence="1">Nucleus</location>
    </subcellularLocation>
</comment>
<dbReference type="SUPFAM" id="SSF46689">
    <property type="entry name" value="Homeodomain-like"/>
    <property type="match status" value="1"/>
</dbReference>
<comment type="caution">
    <text evidence="10">The sequence shown here is derived from an EMBL/GenBank/DDBJ whole genome shotgun (WGS) entry which is preliminary data.</text>
</comment>
<feature type="domain" description="SANT" evidence="8">
    <location>
        <begin position="61"/>
        <end position="114"/>
    </location>
</feature>
<keyword evidence="2" id="KW-0805">Transcription regulation</keyword>
<keyword evidence="11" id="KW-1185">Reference proteome</keyword>
<dbReference type="InterPro" id="IPR006447">
    <property type="entry name" value="Myb_dom_plants"/>
</dbReference>
<evidence type="ECO:0000313" key="11">
    <source>
        <dbReference type="Proteomes" id="UP001359559"/>
    </source>
</evidence>
<dbReference type="Pfam" id="PF00249">
    <property type="entry name" value="Myb_DNA-binding"/>
    <property type="match status" value="1"/>
</dbReference>
<sequence length="336" mass="37098">MVSLNPSPAQGFYFFDPSNMTLPGVNPLPPPPPPPAPTAASASASVEDPNKKIRKPYTITKSRESWTEQEHDKFLEALQLFDRDWKKIEAFVGSKTVIQIRSHAQKYFLKVQKNGTSEHVPPPRPKRKAAHPYPQKAPKNAHTVSQFTVPVQSTPAFIEPAYLYSPDSASVLGTPVTSMPLSSWNYGATPPVNVPQVNRDDMGLTGAGRAVPLNCCYSSSNESTPPAWPSGKRIDQGNQGKPFKVMPDFAQVYSFIGSVFDPNSANHLQRLKQMDPINVETVLLLMRNLSINLMSPEFEDHKRLLSSYNADSEKAKFVNIYSKSLTDKSESAVLSA</sequence>
<dbReference type="CDD" id="cd00167">
    <property type="entry name" value="SANT"/>
    <property type="match status" value="1"/>
</dbReference>
<dbReference type="PANTHER" id="PTHR12802:SF167">
    <property type="entry name" value="PROTEIN REVEILLE 5"/>
    <property type="match status" value="1"/>
</dbReference>
<gene>
    <name evidence="10" type="ORF">RJT34_15575</name>
</gene>
<dbReference type="PROSITE" id="PS51293">
    <property type="entry name" value="SANT"/>
    <property type="match status" value="1"/>
</dbReference>
<dbReference type="GO" id="GO:0005634">
    <property type="term" value="C:nucleus"/>
    <property type="evidence" value="ECO:0007669"/>
    <property type="project" value="UniProtKB-SubCell"/>
</dbReference>
<evidence type="ECO:0008006" key="12">
    <source>
        <dbReference type="Google" id="ProtNLM"/>
    </source>
</evidence>
<evidence type="ECO:0000256" key="2">
    <source>
        <dbReference type="ARBA" id="ARBA00023015"/>
    </source>
</evidence>
<evidence type="ECO:0000256" key="4">
    <source>
        <dbReference type="ARBA" id="ARBA00023163"/>
    </source>
</evidence>
<evidence type="ECO:0000256" key="3">
    <source>
        <dbReference type="ARBA" id="ARBA00023125"/>
    </source>
</evidence>
<dbReference type="InterPro" id="IPR001005">
    <property type="entry name" value="SANT/Myb"/>
</dbReference>
<dbReference type="PROSITE" id="PS51294">
    <property type="entry name" value="HTH_MYB"/>
    <property type="match status" value="1"/>
</dbReference>
<keyword evidence="3" id="KW-0238">DNA-binding</keyword>
<keyword evidence="4" id="KW-0804">Transcription</keyword>
<dbReference type="AlphaFoldDB" id="A0AAN9J7K6"/>
<evidence type="ECO:0000259" key="9">
    <source>
        <dbReference type="PROSITE" id="PS51294"/>
    </source>
</evidence>
<feature type="domain" description="Myb-like" evidence="7">
    <location>
        <begin position="58"/>
        <end position="108"/>
    </location>
</feature>
<accession>A0AAN9J7K6</accession>
<feature type="region of interest" description="Disordered" evidence="6">
    <location>
        <begin position="113"/>
        <end position="141"/>
    </location>
</feature>
<evidence type="ECO:0000259" key="8">
    <source>
        <dbReference type="PROSITE" id="PS51293"/>
    </source>
</evidence>
<dbReference type="InterPro" id="IPR017930">
    <property type="entry name" value="Myb_dom"/>
</dbReference>
<dbReference type="GO" id="GO:0010468">
    <property type="term" value="P:regulation of gene expression"/>
    <property type="evidence" value="ECO:0007669"/>
    <property type="project" value="UniProtKB-ARBA"/>
</dbReference>
<organism evidence="10 11">
    <name type="scientific">Clitoria ternatea</name>
    <name type="common">Butterfly pea</name>
    <dbReference type="NCBI Taxonomy" id="43366"/>
    <lineage>
        <taxon>Eukaryota</taxon>
        <taxon>Viridiplantae</taxon>
        <taxon>Streptophyta</taxon>
        <taxon>Embryophyta</taxon>
        <taxon>Tracheophyta</taxon>
        <taxon>Spermatophyta</taxon>
        <taxon>Magnoliopsida</taxon>
        <taxon>eudicotyledons</taxon>
        <taxon>Gunneridae</taxon>
        <taxon>Pentapetalae</taxon>
        <taxon>rosids</taxon>
        <taxon>fabids</taxon>
        <taxon>Fabales</taxon>
        <taxon>Fabaceae</taxon>
        <taxon>Papilionoideae</taxon>
        <taxon>50 kb inversion clade</taxon>
        <taxon>NPAAA clade</taxon>
        <taxon>indigoferoid/millettioid clade</taxon>
        <taxon>Phaseoleae</taxon>
        <taxon>Clitoria</taxon>
    </lineage>
</organism>
<dbReference type="PROSITE" id="PS50090">
    <property type="entry name" value="MYB_LIKE"/>
    <property type="match status" value="1"/>
</dbReference>
<keyword evidence="5" id="KW-0539">Nucleus</keyword>
<proteinExistence type="predicted"/>
<dbReference type="PANTHER" id="PTHR12802">
    <property type="entry name" value="SWI/SNF COMPLEX-RELATED"/>
    <property type="match status" value="1"/>
</dbReference>
<dbReference type="Gene3D" id="1.10.10.60">
    <property type="entry name" value="Homeodomain-like"/>
    <property type="match status" value="1"/>
</dbReference>
<dbReference type="SMART" id="SM00717">
    <property type="entry name" value="SANT"/>
    <property type="match status" value="1"/>
</dbReference>
<evidence type="ECO:0000256" key="1">
    <source>
        <dbReference type="ARBA" id="ARBA00004123"/>
    </source>
</evidence>
<dbReference type="NCBIfam" id="TIGR01557">
    <property type="entry name" value="myb_SHAQKYF"/>
    <property type="match status" value="1"/>
</dbReference>
<dbReference type="Proteomes" id="UP001359559">
    <property type="component" value="Unassembled WGS sequence"/>
</dbReference>
<name>A0AAN9J7K6_CLITE</name>
<evidence type="ECO:0000313" key="10">
    <source>
        <dbReference type="EMBL" id="KAK7292723.1"/>
    </source>
</evidence>
<evidence type="ECO:0000256" key="5">
    <source>
        <dbReference type="ARBA" id="ARBA00023242"/>
    </source>
</evidence>
<dbReference type="FunFam" id="1.10.10.60:FF:000023">
    <property type="entry name" value="protein REVEILLE 6 isoform X1"/>
    <property type="match status" value="1"/>
</dbReference>
<feature type="compositionally biased region" description="Pro residues" evidence="6">
    <location>
        <begin position="26"/>
        <end position="37"/>
    </location>
</feature>